<dbReference type="RefSeq" id="WP_106195626.1">
    <property type="nucleotide sequence ID" value="NZ_PVTO01000028.1"/>
</dbReference>
<evidence type="ECO:0000313" key="1">
    <source>
        <dbReference type="EMBL" id="PRY77495.1"/>
    </source>
</evidence>
<gene>
    <name evidence="1" type="ORF">CLV38_1288</name>
</gene>
<name>A0A2T0VYS8_9LACT</name>
<proteinExistence type="predicted"/>
<evidence type="ECO:0000313" key="2">
    <source>
        <dbReference type="Proteomes" id="UP000238205"/>
    </source>
</evidence>
<evidence type="ECO:0008006" key="3">
    <source>
        <dbReference type="Google" id="ProtNLM"/>
    </source>
</evidence>
<comment type="caution">
    <text evidence="1">The sequence shown here is derived from an EMBL/GenBank/DDBJ whole genome shotgun (WGS) entry which is preliminary data.</text>
</comment>
<protein>
    <recommendedName>
        <fullName evidence="3">Flagellar protein FliT</fullName>
    </recommendedName>
</protein>
<dbReference type="EMBL" id="PVTO01000028">
    <property type="protein sequence ID" value="PRY77495.1"/>
    <property type="molecule type" value="Genomic_DNA"/>
</dbReference>
<dbReference type="OrthoDB" id="2166733at2"/>
<sequence length="121" mass="14476">MTSETTILFEKKKAYLENILYRLVNWDQSADSAQLIIDQNQELIEDIQKIDKCLSREDLASFTEKHRWLIEQIMTVQERMITIIKRESEILADQMKQVNRKDKVVSHYIEKEQSLFVDRDV</sequence>
<accession>A0A2T0VYS8</accession>
<keyword evidence="2" id="KW-1185">Reference proteome</keyword>
<dbReference type="Proteomes" id="UP000238205">
    <property type="component" value="Unassembled WGS sequence"/>
</dbReference>
<organism evidence="1 2">
    <name type="scientific">Alkalibacterium olivapovliticus</name>
    <dbReference type="NCBI Taxonomy" id="99907"/>
    <lineage>
        <taxon>Bacteria</taxon>
        <taxon>Bacillati</taxon>
        <taxon>Bacillota</taxon>
        <taxon>Bacilli</taxon>
        <taxon>Lactobacillales</taxon>
        <taxon>Carnobacteriaceae</taxon>
        <taxon>Alkalibacterium</taxon>
    </lineage>
</organism>
<reference evidence="1 2" key="1">
    <citation type="submission" date="2018-03" db="EMBL/GenBank/DDBJ databases">
        <title>Genomic Encyclopedia of Archaeal and Bacterial Type Strains, Phase II (KMG-II): from individual species to whole genera.</title>
        <authorList>
            <person name="Goeker M."/>
        </authorList>
    </citation>
    <scope>NUCLEOTIDE SEQUENCE [LARGE SCALE GENOMIC DNA]</scope>
    <source>
        <strain evidence="1 2">DSM 13175</strain>
    </source>
</reference>
<dbReference type="AlphaFoldDB" id="A0A2T0VYS8"/>